<evidence type="ECO:0000256" key="10">
    <source>
        <dbReference type="PROSITE-ProRule" id="PRU00042"/>
    </source>
</evidence>
<dbReference type="PROSITE" id="PS50016">
    <property type="entry name" value="ZF_PHD_2"/>
    <property type="match status" value="2"/>
</dbReference>
<feature type="compositionally biased region" description="Low complexity" evidence="11">
    <location>
        <begin position="295"/>
        <end position="305"/>
    </location>
</feature>
<evidence type="ECO:0000256" key="7">
    <source>
        <dbReference type="ARBA" id="ARBA00023015"/>
    </source>
</evidence>
<feature type="compositionally biased region" description="Pro residues" evidence="11">
    <location>
        <begin position="306"/>
        <end position="316"/>
    </location>
</feature>
<dbReference type="GO" id="GO:0008270">
    <property type="term" value="F:zinc ion binding"/>
    <property type="evidence" value="ECO:0007669"/>
    <property type="project" value="UniProtKB-KW"/>
</dbReference>
<dbReference type="GO" id="GO:0071565">
    <property type="term" value="C:nBAF complex"/>
    <property type="evidence" value="ECO:0007669"/>
    <property type="project" value="TreeGrafter"/>
</dbReference>
<evidence type="ECO:0000256" key="6">
    <source>
        <dbReference type="ARBA" id="ARBA00022833"/>
    </source>
</evidence>
<dbReference type="AlphaFoldDB" id="A0A7R9QC51"/>
<evidence type="ECO:0000256" key="2">
    <source>
        <dbReference type="ARBA" id="ARBA00010539"/>
    </source>
</evidence>
<evidence type="ECO:0000256" key="9">
    <source>
        <dbReference type="ARBA" id="ARBA00023242"/>
    </source>
</evidence>
<feature type="region of interest" description="Disordered" evidence="11">
    <location>
        <begin position="212"/>
        <end position="331"/>
    </location>
</feature>
<evidence type="ECO:0000256" key="4">
    <source>
        <dbReference type="ARBA" id="ARBA00022737"/>
    </source>
</evidence>
<evidence type="ECO:0000313" key="15">
    <source>
        <dbReference type="Proteomes" id="UP000728032"/>
    </source>
</evidence>
<dbReference type="PROSITE" id="PS00028">
    <property type="entry name" value="ZINC_FINGER_C2H2_1"/>
    <property type="match status" value="1"/>
</dbReference>
<dbReference type="InterPro" id="IPR013083">
    <property type="entry name" value="Znf_RING/FYVE/PHD"/>
</dbReference>
<keyword evidence="3" id="KW-0479">Metal-binding</keyword>
<evidence type="ECO:0000256" key="11">
    <source>
        <dbReference type="SAM" id="MobiDB-lite"/>
    </source>
</evidence>
<dbReference type="InterPro" id="IPR019787">
    <property type="entry name" value="Znf_PHD-finger"/>
</dbReference>
<keyword evidence="15" id="KW-1185">Reference proteome</keyword>
<evidence type="ECO:0000256" key="8">
    <source>
        <dbReference type="ARBA" id="ARBA00023163"/>
    </source>
</evidence>
<name>A0A7R9QC51_9ACAR</name>
<feature type="domain" description="C2H2-type" evidence="13">
    <location>
        <begin position="196"/>
        <end position="224"/>
    </location>
</feature>
<dbReference type="SUPFAM" id="SSF57667">
    <property type="entry name" value="beta-beta-alpha zinc fingers"/>
    <property type="match status" value="1"/>
</dbReference>
<dbReference type="Gene3D" id="3.30.160.60">
    <property type="entry name" value="Classic Zinc Finger"/>
    <property type="match status" value="1"/>
</dbReference>
<accession>A0A7R9QC51</accession>
<feature type="compositionally biased region" description="Low complexity" evidence="11">
    <location>
        <begin position="221"/>
        <end position="239"/>
    </location>
</feature>
<evidence type="ECO:0000259" key="12">
    <source>
        <dbReference type="PROSITE" id="PS50016"/>
    </source>
</evidence>
<dbReference type="InterPro" id="IPR011011">
    <property type="entry name" value="Znf_FYVE_PHD"/>
</dbReference>
<keyword evidence="4" id="KW-0677">Repeat</keyword>
<proteinExistence type="inferred from homology"/>
<dbReference type="Gene3D" id="3.30.40.10">
    <property type="entry name" value="Zinc/RING finger domain, C3HC4 (zinc finger)"/>
    <property type="match status" value="1"/>
</dbReference>
<dbReference type="PROSITE" id="PS50157">
    <property type="entry name" value="ZINC_FINGER_C2H2_2"/>
    <property type="match status" value="1"/>
</dbReference>
<reference evidence="14" key="1">
    <citation type="submission" date="2020-11" db="EMBL/GenBank/DDBJ databases">
        <authorList>
            <person name="Tran Van P."/>
        </authorList>
    </citation>
    <scope>NUCLEOTIDE SEQUENCE</scope>
</reference>
<feature type="domain" description="PHD-type" evidence="12">
    <location>
        <begin position="335"/>
        <end position="395"/>
    </location>
</feature>
<keyword evidence="6" id="KW-0862">Zinc</keyword>
<protein>
    <recommendedName>
        <fullName evidence="16">Zinc finger protein DPF3</fullName>
    </recommendedName>
</protein>
<dbReference type="Pfam" id="PF14051">
    <property type="entry name" value="DPF1-3_N"/>
    <property type="match status" value="1"/>
</dbReference>
<gene>
    <name evidence="14" type="ORF">ONB1V03_LOCUS1877</name>
</gene>
<comment type="similarity">
    <text evidence="2">Belongs to the requiem/DPF family.</text>
</comment>
<evidence type="ECO:0000313" key="14">
    <source>
        <dbReference type="EMBL" id="CAD7639253.1"/>
    </source>
</evidence>
<keyword evidence="9" id="KW-0539">Nucleus</keyword>
<feature type="compositionally biased region" description="Acidic residues" evidence="11">
    <location>
        <begin position="147"/>
        <end position="169"/>
    </location>
</feature>
<dbReference type="FunFam" id="3.30.40.10:FF:000005">
    <property type="entry name" value="zinc finger protein isoform X1"/>
    <property type="match status" value="1"/>
</dbReference>
<dbReference type="InterPro" id="IPR025750">
    <property type="entry name" value="DPF1-3_N"/>
</dbReference>
<dbReference type="SUPFAM" id="SSF57903">
    <property type="entry name" value="FYVE/PHD zinc finger"/>
    <property type="match status" value="2"/>
</dbReference>
<dbReference type="InterPro" id="IPR013087">
    <property type="entry name" value="Znf_C2H2_type"/>
</dbReference>
<dbReference type="OrthoDB" id="1903104at2759"/>
<keyword evidence="5 10" id="KW-0863">Zinc-finger</keyword>
<organism evidence="14">
    <name type="scientific">Oppiella nova</name>
    <dbReference type="NCBI Taxonomy" id="334625"/>
    <lineage>
        <taxon>Eukaryota</taxon>
        <taxon>Metazoa</taxon>
        <taxon>Ecdysozoa</taxon>
        <taxon>Arthropoda</taxon>
        <taxon>Chelicerata</taxon>
        <taxon>Arachnida</taxon>
        <taxon>Acari</taxon>
        <taxon>Acariformes</taxon>
        <taxon>Sarcoptiformes</taxon>
        <taxon>Oribatida</taxon>
        <taxon>Brachypylina</taxon>
        <taxon>Oppioidea</taxon>
        <taxon>Oppiidae</taxon>
        <taxon>Oppiella</taxon>
    </lineage>
</organism>
<evidence type="ECO:0000256" key="5">
    <source>
        <dbReference type="ARBA" id="ARBA00022771"/>
    </source>
</evidence>
<evidence type="ECO:0000259" key="13">
    <source>
        <dbReference type="PROSITE" id="PS50157"/>
    </source>
</evidence>
<dbReference type="PANTHER" id="PTHR45888">
    <property type="entry name" value="HL01030P-RELATED"/>
    <property type="match status" value="1"/>
</dbReference>
<sequence length="448" mass="50909">MEGIVIRPDVLNKLKNHLSDQSYQDAIENSSKYNVRLVNERRLRLPFLDAQTGVAQSDSYIWAETVDRMPGHSNGQLYSYPARRWKKKRRQYLLNDNYLTKRIRESEINGEEVVTNTVENNNRMDVTENFEKFIEESKESWLRDFDDGSDLPDAGELDDPESDYDDYEEYSTRKKKKKKDAPKRKRVEYSDAEKPYSCDLCGARYKTRPGLSYHYSHSHQNDGSNGSNSNSMSGPNSSGIAREDEDMPYTPPRQLHHQSHVSHPTQSTPVPHPPPNMPSAQQQHPNQHPMPPMMPQMMASQQHSSPMPPNPGPKPPNPEEEGSKSASGKPLASPSQYCDFCLGDSAENKKTRSAEELVSCSDCGRSAHPTCLQFTPNMVTSVSKYRWQCIECKSCGLCGTSDNDDQLLFCDDCDRGYHMYCLSPPLSEPPEGSWSCHLCIEEYHTPKK</sequence>
<evidence type="ECO:0000256" key="1">
    <source>
        <dbReference type="ARBA" id="ARBA00004123"/>
    </source>
</evidence>
<dbReference type="EMBL" id="CAJPVJ010000380">
    <property type="protein sequence ID" value="CAG2162279.1"/>
    <property type="molecule type" value="Genomic_DNA"/>
</dbReference>
<evidence type="ECO:0000256" key="3">
    <source>
        <dbReference type="ARBA" id="ARBA00022723"/>
    </source>
</evidence>
<dbReference type="EMBL" id="OC915205">
    <property type="protein sequence ID" value="CAD7639253.1"/>
    <property type="molecule type" value="Genomic_DNA"/>
</dbReference>
<dbReference type="InterPro" id="IPR036236">
    <property type="entry name" value="Znf_C2H2_sf"/>
</dbReference>
<dbReference type="CDD" id="cd15619">
    <property type="entry name" value="PHD1_d4"/>
    <property type="match status" value="1"/>
</dbReference>
<dbReference type="Pfam" id="PF00628">
    <property type="entry name" value="PHD"/>
    <property type="match status" value="2"/>
</dbReference>
<dbReference type="GO" id="GO:0007399">
    <property type="term" value="P:nervous system development"/>
    <property type="evidence" value="ECO:0007669"/>
    <property type="project" value="TreeGrafter"/>
</dbReference>
<feature type="compositionally biased region" description="Basic residues" evidence="11">
    <location>
        <begin position="173"/>
        <end position="186"/>
    </location>
</feature>
<feature type="domain" description="PHD-type" evidence="12">
    <location>
        <begin position="392"/>
        <end position="442"/>
    </location>
</feature>
<evidence type="ECO:0008006" key="16">
    <source>
        <dbReference type="Google" id="ProtNLM"/>
    </source>
</evidence>
<keyword evidence="7" id="KW-0805">Transcription regulation</keyword>
<dbReference type="CDD" id="cd15530">
    <property type="entry name" value="PHD2_d4"/>
    <property type="match status" value="1"/>
</dbReference>
<comment type="subcellular location">
    <subcellularLocation>
        <location evidence="1">Nucleus</location>
    </subcellularLocation>
</comment>
<dbReference type="Proteomes" id="UP000728032">
    <property type="component" value="Unassembled WGS sequence"/>
</dbReference>
<dbReference type="PANTHER" id="PTHR45888:SF5">
    <property type="entry name" value="D4, ISOFORM A"/>
    <property type="match status" value="1"/>
</dbReference>
<feature type="region of interest" description="Disordered" evidence="11">
    <location>
        <begin position="144"/>
        <end position="191"/>
    </location>
</feature>
<dbReference type="InterPro" id="IPR001965">
    <property type="entry name" value="Znf_PHD"/>
</dbReference>
<dbReference type="SMART" id="SM00249">
    <property type="entry name" value="PHD"/>
    <property type="match status" value="2"/>
</dbReference>
<keyword evidence="8" id="KW-0804">Transcription</keyword>